<dbReference type="PANTHER" id="PTHR34220:SF7">
    <property type="entry name" value="SENSOR HISTIDINE KINASE YPDA"/>
    <property type="match status" value="1"/>
</dbReference>
<feature type="transmembrane region" description="Helical" evidence="1">
    <location>
        <begin position="130"/>
        <end position="151"/>
    </location>
</feature>
<feature type="transmembrane region" description="Helical" evidence="1">
    <location>
        <begin position="39"/>
        <end position="54"/>
    </location>
</feature>
<evidence type="ECO:0000313" key="3">
    <source>
        <dbReference type="EMBL" id="MBD2722779.1"/>
    </source>
</evidence>
<gene>
    <name evidence="3" type="ORF">IC234_11660</name>
</gene>
<proteinExistence type="predicted"/>
<dbReference type="Pfam" id="PF06580">
    <property type="entry name" value="His_kinase"/>
    <property type="match status" value="1"/>
</dbReference>
<evidence type="ECO:0000256" key="1">
    <source>
        <dbReference type="SAM" id="Phobius"/>
    </source>
</evidence>
<organism evidence="3 4">
    <name type="scientific">Hymenobacter armeniacus</name>
    <dbReference type="NCBI Taxonomy" id="2771358"/>
    <lineage>
        <taxon>Bacteria</taxon>
        <taxon>Pseudomonadati</taxon>
        <taxon>Bacteroidota</taxon>
        <taxon>Cytophagia</taxon>
        <taxon>Cytophagales</taxon>
        <taxon>Hymenobacteraceae</taxon>
        <taxon>Hymenobacter</taxon>
    </lineage>
</organism>
<keyword evidence="1" id="KW-1133">Transmembrane helix</keyword>
<feature type="domain" description="Signal transduction histidine kinase internal region" evidence="2">
    <location>
        <begin position="173"/>
        <end position="249"/>
    </location>
</feature>
<dbReference type="EMBL" id="JACXAC010000004">
    <property type="protein sequence ID" value="MBD2722779.1"/>
    <property type="molecule type" value="Genomic_DNA"/>
</dbReference>
<keyword evidence="3" id="KW-0418">Kinase</keyword>
<protein>
    <submittedName>
        <fullName evidence="3">Histidine kinase</fullName>
    </submittedName>
</protein>
<keyword evidence="4" id="KW-1185">Reference proteome</keyword>
<keyword evidence="1" id="KW-0472">Membrane</keyword>
<dbReference type="InterPro" id="IPR036890">
    <property type="entry name" value="HATPase_C_sf"/>
</dbReference>
<dbReference type="PANTHER" id="PTHR34220">
    <property type="entry name" value="SENSOR HISTIDINE KINASE YPDA"/>
    <property type="match status" value="1"/>
</dbReference>
<dbReference type="Proteomes" id="UP000606003">
    <property type="component" value="Unassembled WGS sequence"/>
</dbReference>
<keyword evidence="3" id="KW-0808">Transferase</keyword>
<name>A0ABR8JS22_9BACT</name>
<feature type="transmembrane region" description="Helical" evidence="1">
    <location>
        <begin position="98"/>
        <end position="118"/>
    </location>
</feature>
<evidence type="ECO:0000313" key="4">
    <source>
        <dbReference type="Proteomes" id="UP000606003"/>
    </source>
</evidence>
<dbReference type="GO" id="GO:0016301">
    <property type="term" value="F:kinase activity"/>
    <property type="evidence" value="ECO:0007669"/>
    <property type="project" value="UniProtKB-KW"/>
</dbReference>
<keyword evidence="1" id="KW-0812">Transmembrane</keyword>
<evidence type="ECO:0000259" key="2">
    <source>
        <dbReference type="Pfam" id="PF06580"/>
    </source>
</evidence>
<comment type="caution">
    <text evidence="3">The sequence shown here is derived from an EMBL/GenBank/DDBJ whole genome shotgun (WGS) entry which is preliminary data.</text>
</comment>
<feature type="transmembrane region" description="Helical" evidence="1">
    <location>
        <begin position="60"/>
        <end position="77"/>
    </location>
</feature>
<dbReference type="Gene3D" id="3.30.565.10">
    <property type="entry name" value="Histidine kinase-like ATPase, C-terminal domain"/>
    <property type="match status" value="1"/>
</dbReference>
<accession>A0ABR8JS22</accession>
<dbReference type="SUPFAM" id="SSF55874">
    <property type="entry name" value="ATPase domain of HSP90 chaperone/DNA topoisomerase II/histidine kinase"/>
    <property type="match status" value="1"/>
</dbReference>
<reference evidence="3 4" key="1">
    <citation type="submission" date="2020-09" db="EMBL/GenBank/DDBJ databases">
        <authorList>
            <person name="Kim M.K."/>
        </authorList>
    </citation>
    <scope>NUCLEOTIDE SEQUENCE [LARGE SCALE GENOMIC DNA]</scope>
    <source>
        <strain evidence="3 4">BT189</strain>
    </source>
</reference>
<dbReference type="InterPro" id="IPR050640">
    <property type="entry name" value="Bact_2-comp_sensor_kinase"/>
</dbReference>
<sequence length="365" mass="41374">MYYLMTVRIPAFIRQLGVFLWPQGDDAPPSSPLTIRRDVVVLACVWVMGLLLLLEAKADLGLFLFWNILALSTAAMHSFASRSLIPGVRGRKRPLLRYLLKAFLVLLVAMVPVGYLVVVLTNDHYDRGPVFAMLNSLFQFLFTVPLSWVLYRRRARGQEAIEGLKQELGQSEATLELLRSQINPHFLFNALNTLYGTALQENGERTAQGIQMLGDMMRFMLHENHQPRILLARELDYLRNYVELQSLRIATSPGISLDTALDEVPLGSSIAPMLLIPFVENAFKHGISLQHKSWIKVSLHVTDNRLYFDVYNSIHPKSEATLPDETSGLGLANVRQRLALLYPGRHELAIRQTLGEYFVHLTLEL</sequence>
<dbReference type="InterPro" id="IPR010559">
    <property type="entry name" value="Sig_transdc_His_kin_internal"/>
</dbReference>